<reference evidence="2 3" key="2">
    <citation type="submission" date="2014-10" db="EMBL/GenBank/DDBJ databases">
        <title>Comparative genomics of the Paenibacillus odorifer group.</title>
        <authorList>
            <person name="Tsai Y.-C."/>
            <person name="Martin N."/>
            <person name="Korlach J."/>
            <person name="Wiedmann M."/>
        </authorList>
    </citation>
    <scope>NUCLEOTIDE SEQUENCE [LARGE SCALE GENOMIC DNA]</scope>
    <source>
        <strain evidence="2 3">DSM 18334</strain>
    </source>
</reference>
<feature type="region of interest" description="Disordered" evidence="1">
    <location>
        <begin position="51"/>
        <end position="77"/>
    </location>
</feature>
<reference evidence="2 3" key="1">
    <citation type="submission" date="2014-08" db="EMBL/GenBank/DDBJ databases">
        <authorList>
            <person name="den Bakker H.C."/>
        </authorList>
    </citation>
    <scope>NUCLEOTIDE SEQUENCE [LARGE SCALE GENOMIC DNA]</scope>
    <source>
        <strain evidence="2 3">DSM 18334</strain>
    </source>
</reference>
<proteinExistence type="predicted"/>
<dbReference type="EMBL" id="JQCR01000002">
    <property type="protein sequence ID" value="KGE20610.1"/>
    <property type="molecule type" value="Genomic_DNA"/>
</dbReference>
<accession>A0A098MDG2</accession>
<dbReference type="Proteomes" id="UP000029734">
    <property type="component" value="Unassembled WGS sequence"/>
</dbReference>
<protein>
    <submittedName>
        <fullName evidence="2">Uncharacterized protein</fullName>
    </submittedName>
</protein>
<dbReference type="STRING" id="268407.PWYN_15615"/>
<keyword evidence="3" id="KW-1185">Reference proteome</keyword>
<feature type="compositionally biased region" description="Basic residues" evidence="1">
    <location>
        <begin position="67"/>
        <end position="77"/>
    </location>
</feature>
<comment type="caution">
    <text evidence="2">The sequence shown here is derived from an EMBL/GenBank/DDBJ whole genome shotgun (WGS) entry which is preliminary data.</text>
</comment>
<organism evidence="2 3">
    <name type="scientific">Paenibacillus wynnii</name>
    <dbReference type="NCBI Taxonomy" id="268407"/>
    <lineage>
        <taxon>Bacteria</taxon>
        <taxon>Bacillati</taxon>
        <taxon>Bacillota</taxon>
        <taxon>Bacilli</taxon>
        <taxon>Bacillales</taxon>
        <taxon>Paenibacillaceae</taxon>
        <taxon>Paenibacillus</taxon>
    </lineage>
</organism>
<dbReference type="AlphaFoldDB" id="A0A098MDG2"/>
<evidence type="ECO:0000313" key="3">
    <source>
        <dbReference type="Proteomes" id="UP000029734"/>
    </source>
</evidence>
<dbReference type="RefSeq" id="WP_036653052.1">
    <property type="nucleotide sequence ID" value="NZ_JQCR01000002.1"/>
</dbReference>
<name>A0A098MDG2_9BACL</name>
<sequence>MTAKNKQPLSPRYAQVEMLPLAERSPEGQRMKDTYKKSVLMEEERLAVIEKYGPPNSKPGNRSFMHIPKKKPKSNSL</sequence>
<gene>
    <name evidence="2" type="ORF">PWYN_15615</name>
</gene>
<evidence type="ECO:0000256" key="1">
    <source>
        <dbReference type="SAM" id="MobiDB-lite"/>
    </source>
</evidence>
<evidence type="ECO:0000313" key="2">
    <source>
        <dbReference type="EMBL" id="KGE20610.1"/>
    </source>
</evidence>